<accession>A0A2N0ZDR0</accession>
<dbReference type="Proteomes" id="UP000233343">
    <property type="component" value="Unassembled WGS sequence"/>
</dbReference>
<dbReference type="RefSeq" id="WP_066189034.1">
    <property type="nucleotide sequence ID" value="NZ_JAFDQP010000001.1"/>
</dbReference>
<dbReference type="AlphaFoldDB" id="A0A2N0ZDR0"/>
<reference evidence="2 3" key="1">
    <citation type="journal article" date="2010" name="Int. J. Syst. Evol. Microbiol.">
        <title>Bacillus horneckiae sp. nov., isolated from a spacecraft-assembly clean room.</title>
        <authorList>
            <person name="Vaishampayan P."/>
            <person name="Probst A."/>
            <person name="Krishnamurthi S."/>
            <person name="Ghosh S."/>
            <person name="Osman S."/>
            <person name="McDowall A."/>
            <person name="Ruckmani A."/>
            <person name="Mayilraj S."/>
            <person name="Venkateswaran K."/>
        </authorList>
    </citation>
    <scope>NUCLEOTIDE SEQUENCE [LARGE SCALE GENOMIC DNA]</scope>
    <source>
        <strain evidence="3">1PO1SC</strain>
    </source>
</reference>
<evidence type="ECO:0008006" key="4">
    <source>
        <dbReference type="Google" id="ProtNLM"/>
    </source>
</evidence>
<organism evidence="2 3">
    <name type="scientific">Cytobacillus horneckiae</name>
    <dbReference type="NCBI Taxonomy" id="549687"/>
    <lineage>
        <taxon>Bacteria</taxon>
        <taxon>Bacillati</taxon>
        <taxon>Bacillota</taxon>
        <taxon>Bacilli</taxon>
        <taxon>Bacillales</taxon>
        <taxon>Bacillaceae</taxon>
        <taxon>Cytobacillus</taxon>
    </lineage>
</organism>
<dbReference type="InterPro" id="IPR035218">
    <property type="entry name" value="DUF5327"/>
</dbReference>
<dbReference type="EMBL" id="PISD01000040">
    <property type="protein sequence ID" value="PKG27638.1"/>
    <property type="molecule type" value="Genomic_DNA"/>
</dbReference>
<name>A0A2N0ZDR0_9BACI</name>
<proteinExistence type="predicted"/>
<evidence type="ECO:0000313" key="2">
    <source>
        <dbReference type="EMBL" id="PKG27638.1"/>
    </source>
</evidence>
<gene>
    <name evidence="2" type="ORF">CWS20_18105</name>
</gene>
<evidence type="ECO:0000313" key="3">
    <source>
        <dbReference type="Proteomes" id="UP000233343"/>
    </source>
</evidence>
<protein>
    <recommendedName>
        <fullName evidence="4">YwdI family protein</fullName>
    </recommendedName>
</protein>
<feature type="region of interest" description="Disordered" evidence="1">
    <location>
        <begin position="62"/>
        <end position="96"/>
    </location>
</feature>
<dbReference type="Pfam" id="PF17261">
    <property type="entry name" value="DUF5327"/>
    <property type="match status" value="1"/>
</dbReference>
<sequence>MSISMETMLHKIEKELQAAKGQNDQARMRERVHAIKAICELILDQPNELSKHTMFNAVSPQPIQPQQQQVQPVQTVGQPKPMKMEDEANGDSLFDF</sequence>
<feature type="compositionally biased region" description="Low complexity" evidence="1">
    <location>
        <begin position="62"/>
        <end position="81"/>
    </location>
</feature>
<comment type="caution">
    <text evidence="2">The sequence shown here is derived from an EMBL/GenBank/DDBJ whole genome shotgun (WGS) entry which is preliminary data.</text>
</comment>
<keyword evidence="3" id="KW-1185">Reference proteome</keyword>
<evidence type="ECO:0000256" key="1">
    <source>
        <dbReference type="SAM" id="MobiDB-lite"/>
    </source>
</evidence>